<organism evidence="1">
    <name type="scientific">Tanacetum cinerariifolium</name>
    <name type="common">Dalmatian daisy</name>
    <name type="synonym">Chrysanthemum cinerariifolium</name>
    <dbReference type="NCBI Taxonomy" id="118510"/>
    <lineage>
        <taxon>Eukaryota</taxon>
        <taxon>Viridiplantae</taxon>
        <taxon>Streptophyta</taxon>
        <taxon>Embryophyta</taxon>
        <taxon>Tracheophyta</taxon>
        <taxon>Spermatophyta</taxon>
        <taxon>Magnoliopsida</taxon>
        <taxon>eudicotyledons</taxon>
        <taxon>Gunneridae</taxon>
        <taxon>Pentapetalae</taxon>
        <taxon>asterids</taxon>
        <taxon>campanulids</taxon>
        <taxon>Asterales</taxon>
        <taxon>Asteraceae</taxon>
        <taxon>Asteroideae</taxon>
        <taxon>Anthemideae</taxon>
        <taxon>Anthemidinae</taxon>
        <taxon>Tanacetum</taxon>
    </lineage>
</organism>
<accession>A0A6L2JNH4</accession>
<proteinExistence type="predicted"/>
<protein>
    <submittedName>
        <fullName evidence="1">Phospholipase-like protein</fullName>
    </submittedName>
</protein>
<name>A0A6L2JNH4_TANCI</name>
<comment type="caution">
    <text evidence="1">The sequence shown here is derived from an EMBL/GenBank/DDBJ whole genome shotgun (WGS) entry which is preliminary data.</text>
</comment>
<reference evidence="1" key="1">
    <citation type="journal article" date="2019" name="Sci. Rep.">
        <title>Draft genome of Tanacetum cinerariifolium, the natural source of mosquito coil.</title>
        <authorList>
            <person name="Yamashiro T."/>
            <person name="Shiraishi A."/>
            <person name="Satake H."/>
            <person name="Nakayama K."/>
        </authorList>
    </citation>
    <scope>NUCLEOTIDE SEQUENCE</scope>
</reference>
<dbReference type="AlphaFoldDB" id="A0A6L2JNH4"/>
<dbReference type="EMBL" id="BKCJ010001023">
    <property type="protein sequence ID" value="GEU38199.1"/>
    <property type="molecule type" value="Genomic_DNA"/>
</dbReference>
<evidence type="ECO:0000313" key="1">
    <source>
        <dbReference type="EMBL" id="GEU38199.1"/>
    </source>
</evidence>
<gene>
    <name evidence="1" type="ORF">Tci_010177</name>
</gene>
<sequence length="142" mass="16164">MATYNFDGFVWASKIWILKSYPNSMLWWTKQPDIIHRGLACAINDHDPAAAAESNKLLEDVDSLFKEVIDGRPDLVGRVDELKTKLVRTLTYNVSPQETEVDNVEIKDTMDVDNEDGKYCLDDMSIGFEEDTSNGEIKEEET</sequence>